<accession>A0A7I7JRB2</accession>
<dbReference type="PROSITE" id="PS51725">
    <property type="entry name" value="ABM"/>
    <property type="match status" value="1"/>
</dbReference>
<dbReference type="InterPro" id="IPR007138">
    <property type="entry name" value="ABM_dom"/>
</dbReference>
<dbReference type="InterPro" id="IPR011008">
    <property type="entry name" value="Dimeric_a/b-barrel"/>
</dbReference>
<proteinExistence type="predicted"/>
<dbReference type="AlphaFoldDB" id="A0A7I7JRB2"/>
<dbReference type="Gene3D" id="3.30.70.100">
    <property type="match status" value="1"/>
</dbReference>
<reference evidence="2 3" key="1">
    <citation type="journal article" date="2019" name="Emerg. Microbes Infect.">
        <title>Comprehensive subspecies identification of 175 nontuberculous mycobacteria species based on 7547 genomic profiles.</title>
        <authorList>
            <person name="Matsumoto Y."/>
            <person name="Kinjo T."/>
            <person name="Motooka D."/>
            <person name="Nabeya D."/>
            <person name="Jung N."/>
            <person name="Uechi K."/>
            <person name="Horii T."/>
            <person name="Iida T."/>
            <person name="Fujita J."/>
            <person name="Nakamura S."/>
        </authorList>
    </citation>
    <scope>NUCLEOTIDE SEQUENCE [LARGE SCALE GENOMIC DNA]</scope>
    <source>
        <strain evidence="2 3">JCM 6391</strain>
    </source>
</reference>
<dbReference type="EMBL" id="AP022562">
    <property type="protein sequence ID" value="BBX13814.1"/>
    <property type="molecule type" value="Genomic_DNA"/>
</dbReference>
<feature type="domain" description="ABM" evidence="1">
    <location>
        <begin position="59"/>
        <end position="149"/>
    </location>
</feature>
<evidence type="ECO:0000313" key="2">
    <source>
        <dbReference type="EMBL" id="BBX13814.1"/>
    </source>
</evidence>
<evidence type="ECO:0000259" key="1">
    <source>
        <dbReference type="PROSITE" id="PS51725"/>
    </source>
</evidence>
<name>A0A7I7JRB2_9MYCO</name>
<dbReference type="Pfam" id="PF03992">
    <property type="entry name" value="ABM"/>
    <property type="match status" value="1"/>
</dbReference>
<dbReference type="SUPFAM" id="SSF54909">
    <property type="entry name" value="Dimeric alpha+beta barrel"/>
    <property type="match status" value="1"/>
</dbReference>
<protein>
    <recommendedName>
        <fullName evidence="1">ABM domain-containing protein</fullName>
    </recommendedName>
</protein>
<evidence type="ECO:0000313" key="3">
    <source>
        <dbReference type="Proteomes" id="UP000466997"/>
    </source>
</evidence>
<dbReference type="KEGG" id="mnm:MNVM_28950"/>
<keyword evidence="3" id="KW-1185">Reference proteome</keyword>
<sequence length="153" mass="16663">MPNQAKTIAAAIAPISLLPPELAVSVGCRQSYLCREVTDKGLWAVIPATLASGRLTGVIVEHGVLPIRPGREAEFEAAFATARPLIAAQPGFQGISMSRSIESPNLYLLLVQWDSVEAHTEGFRKSPEFAQWRALLHEFYESPPEIEHFAAIG</sequence>
<dbReference type="Proteomes" id="UP000466997">
    <property type="component" value="Chromosome"/>
</dbReference>
<gene>
    <name evidence="2" type="ORF">MNVM_28950</name>
</gene>
<organism evidence="2 3">
    <name type="scientific">Mycobacterium novum</name>
    <dbReference type="NCBI Taxonomy" id="2492438"/>
    <lineage>
        <taxon>Bacteria</taxon>
        <taxon>Bacillati</taxon>
        <taxon>Actinomycetota</taxon>
        <taxon>Actinomycetes</taxon>
        <taxon>Mycobacteriales</taxon>
        <taxon>Mycobacteriaceae</taxon>
        <taxon>Mycobacterium</taxon>
    </lineage>
</organism>